<dbReference type="InterPro" id="IPR018247">
    <property type="entry name" value="EF_Hand_1_Ca_BS"/>
</dbReference>
<evidence type="ECO:0000256" key="2">
    <source>
        <dbReference type="SAM" id="MobiDB-lite"/>
    </source>
</evidence>
<sequence>MILSRVVKGVAKKVEQRPAVPPQNLMGLVLTLAKAMIFVYSETLGKWHLWDLSRAILYAIMDKILVPAFTVVRDRESKCLFVFIRGTQSLEDTLTDAMGAPVPFQHKFICSISHDGEVTRNTISGQAHCGMVAAADWIEQHCTSILLRALRDYPDYKVKIVGHSLGGGTAALLTYRLRETRELSTCTCVTFGPGIFIIVIFAAACVSLELAEFGKPFIISVINDSDIVPTLSASSISDFISEVKIKHKALLNAAHRAITAIESHLPLVSGAKAIANHAVTSGAKVASSSLVYMFHSILHWSQHENIVSSSNSKSSNEDESNFSSDESDYDDDAFDEDDEQVISGEELLKLLEKLELESQDITLNMNVQEKKEATTKEITEENRVVHNEEKVGAISTLDNSGKHPLYPPGRIMHIVPSRSFGNLSSNHNGPDEKHLYLYETPKQLYGKLRLSKGMIFDHMTNKYKKMLHQLIDQLENKHYQYGG</sequence>
<dbReference type="GO" id="GO:0006629">
    <property type="term" value="P:lipid metabolic process"/>
    <property type="evidence" value="ECO:0007669"/>
    <property type="project" value="InterPro"/>
</dbReference>
<dbReference type="GO" id="GO:0016787">
    <property type="term" value="F:hydrolase activity"/>
    <property type="evidence" value="ECO:0007669"/>
    <property type="project" value="UniProtKB-KW"/>
</dbReference>
<dbReference type="EMBL" id="CM003608">
    <property type="protein sequence ID" value="KYP66458.1"/>
    <property type="molecule type" value="Genomic_DNA"/>
</dbReference>
<protein>
    <submittedName>
        <fullName evidence="5">Sn1-specific diacylglycerol lipase alpha</fullName>
    </submittedName>
</protein>
<reference evidence="5 6" key="1">
    <citation type="journal article" date="2012" name="Nat. Biotechnol.">
        <title>Draft genome sequence of pigeonpea (Cajanus cajan), an orphan legume crop of resource-poor farmers.</title>
        <authorList>
            <person name="Varshney R.K."/>
            <person name="Chen W."/>
            <person name="Li Y."/>
            <person name="Bharti A.K."/>
            <person name="Saxena R.K."/>
            <person name="Schlueter J.A."/>
            <person name="Donoghue M.T."/>
            <person name="Azam S."/>
            <person name="Fan G."/>
            <person name="Whaley A.M."/>
            <person name="Farmer A.D."/>
            <person name="Sheridan J."/>
            <person name="Iwata A."/>
            <person name="Tuteja R."/>
            <person name="Penmetsa R.V."/>
            <person name="Wu W."/>
            <person name="Upadhyaya H.D."/>
            <person name="Yang S.P."/>
            <person name="Shah T."/>
            <person name="Saxena K.B."/>
            <person name="Michael T."/>
            <person name="McCombie W.R."/>
            <person name="Yang B."/>
            <person name="Zhang G."/>
            <person name="Yang H."/>
            <person name="Wang J."/>
            <person name="Spillane C."/>
            <person name="Cook D.R."/>
            <person name="May G.D."/>
            <person name="Xu X."/>
            <person name="Jackson S.A."/>
        </authorList>
    </citation>
    <scope>NUCLEOTIDE SEQUENCE [LARGE SCALE GENOMIC DNA]</scope>
    <source>
        <strain evidence="6">cv. Asha</strain>
    </source>
</reference>
<feature type="compositionally biased region" description="Acidic residues" evidence="2">
    <location>
        <begin position="317"/>
        <end position="333"/>
    </location>
</feature>
<dbReference type="Proteomes" id="UP000075243">
    <property type="component" value="Chromosome 6"/>
</dbReference>
<dbReference type="Gene3D" id="3.40.50.1820">
    <property type="entry name" value="alpha/beta hydrolase"/>
    <property type="match status" value="1"/>
</dbReference>
<keyword evidence="6" id="KW-1185">Reference proteome</keyword>
<gene>
    <name evidence="5" type="ORF">KK1_012752</name>
</gene>
<keyword evidence="3" id="KW-0812">Transmembrane</keyword>
<dbReference type="CDD" id="cd00519">
    <property type="entry name" value="Lipase_3"/>
    <property type="match status" value="1"/>
</dbReference>
<keyword evidence="3" id="KW-1133">Transmembrane helix</keyword>
<dbReference type="Pfam" id="PF01764">
    <property type="entry name" value="Lipase_3"/>
    <property type="match status" value="1"/>
</dbReference>
<dbReference type="PANTHER" id="PTHR46023">
    <property type="entry name" value="LIPASE CLASS 3 PROTEIN-LIKE"/>
    <property type="match status" value="1"/>
</dbReference>
<dbReference type="Gramene" id="C.cajan_12375.t">
    <property type="protein sequence ID" value="C.cajan_12375.t"/>
    <property type="gene ID" value="C.cajan_12375"/>
</dbReference>
<dbReference type="InterPro" id="IPR002921">
    <property type="entry name" value="Fungal_lipase-type"/>
</dbReference>
<dbReference type="OMA" id="WSQHENI"/>
<evidence type="ECO:0000256" key="1">
    <source>
        <dbReference type="ARBA" id="ARBA00022801"/>
    </source>
</evidence>
<feature type="region of interest" description="Disordered" evidence="2">
    <location>
        <begin position="308"/>
        <end position="333"/>
    </location>
</feature>
<feature type="domain" description="Fungal lipase-type" evidence="4">
    <location>
        <begin position="81"/>
        <end position="233"/>
    </location>
</feature>
<evidence type="ECO:0000313" key="6">
    <source>
        <dbReference type="Proteomes" id="UP000075243"/>
    </source>
</evidence>
<dbReference type="AlphaFoldDB" id="A0A151THF4"/>
<name>A0A151THF4_CAJCA</name>
<dbReference type="InterPro" id="IPR029058">
    <property type="entry name" value="AB_hydrolase_fold"/>
</dbReference>
<dbReference type="PROSITE" id="PS00018">
    <property type="entry name" value="EF_HAND_1"/>
    <property type="match status" value="1"/>
</dbReference>
<accession>A0A151THF4</accession>
<keyword evidence="3" id="KW-0472">Membrane</keyword>
<feature type="transmembrane region" description="Helical" evidence="3">
    <location>
        <begin position="191"/>
        <end position="211"/>
    </location>
</feature>
<dbReference type="PANTHER" id="PTHR46023:SF6">
    <property type="entry name" value="LIPASE CLASS 3 FAMILY PROTEIN"/>
    <property type="match status" value="1"/>
</dbReference>
<evidence type="ECO:0000259" key="4">
    <source>
        <dbReference type="Pfam" id="PF01764"/>
    </source>
</evidence>
<evidence type="ECO:0000313" key="5">
    <source>
        <dbReference type="EMBL" id="KYP66458.1"/>
    </source>
</evidence>
<dbReference type="SUPFAM" id="SSF53474">
    <property type="entry name" value="alpha/beta-Hydrolases"/>
    <property type="match status" value="1"/>
</dbReference>
<proteinExistence type="predicted"/>
<organism evidence="5 6">
    <name type="scientific">Cajanus cajan</name>
    <name type="common">Pigeon pea</name>
    <name type="synonym">Cajanus indicus</name>
    <dbReference type="NCBI Taxonomy" id="3821"/>
    <lineage>
        <taxon>Eukaryota</taxon>
        <taxon>Viridiplantae</taxon>
        <taxon>Streptophyta</taxon>
        <taxon>Embryophyta</taxon>
        <taxon>Tracheophyta</taxon>
        <taxon>Spermatophyta</taxon>
        <taxon>Magnoliopsida</taxon>
        <taxon>eudicotyledons</taxon>
        <taxon>Gunneridae</taxon>
        <taxon>Pentapetalae</taxon>
        <taxon>rosids</taxon>
        <taxon>fabids</taxon>
        <taxon>Fabales</taxon>
        <taxon>Fabaceae</taxon>
        <taxon>Papilionoideae</taxon>
        <taxon>50 kb inversion clade</taxon>
        <taxon>NPAAA clade</taxon>
        <taxon>indigoferoid/millettioid clade</taxon>
        <taxon>Phaseoleae</taxon>
        <taxon>Cajanus</taxon>
    </lineage>
</organism>
<keyword evidence="1" id="KW-0378">Hydrolase</keyword>
<evidence type="ECO:0000256" key="3">
    <source>
        <dbReference type="SAM" id="Phobius"/>
    </source>
</evidence>